<proteinExistence type="predicted"/>
<feature type="signal peptide" evidence="1">
    <location>
        <begin position="1"/>
        <end position="26"/>
    </location>
</feature>
<keyword evidence="2" id="KW-0496">Mitochondrion</keyword>
<gene>
    <name evidence="2" type="primary">ATPase 8</name>
</gene>
<name>A0A1V1FP71_9TELE</name>
<evidence type="ECO:0000313" key="2">
    <source>
        <dbReference type="EMBL" id="BAX09141.1"/>
    </source>
</evidence>
<dbReference type="EMBL" id="AP006020">
    <property type="protein sequence ID" value="BAX09141.1"/>
    <property type="molecule type" value="Genomic_DNA"/>
</dbReference>
<evidence type="ECO:0000256" key="1">
    <source>
        <dbReference type="SAM" id="SignalP"/>
    </source>
</evidence>
<protein>
    <submittedName>
        <fullName evidence="2">ATPase subunit 8</fullName>
    </submittedName>
</protein>
<accession>A0A1V1FP71</accession>
<sequence>MPQNIFSGPLTMMFLGLQLFFTAGHAKVMNHVSSPTPNLTLPQHSGGTTHQPWLWPWL</sequence>
<keyword evidence="1" id="KW-0732">Signal</keyword>
<reference evidence="2" key="1">
    <citation type="journal article" date="2016" name="BMC Genomics">
        <title>Structure and variation of the mitochondrial genome of fishes.</title>
        <authorList>
            <person name="Satoh T.P."/>
            <person name="Miya M."/>
            <person name="Mabuchi K."/>
            <person name="Nishida M."/>
        </authorList>
    </citation>
    <scope>NUCLEOTIDE SEQUENCE</scope>
</reference>
<geneLocation type="mitochondrion" evidence="2"/>
<feature type="chain" id="PRO_5013341735" evidence="1">
    <location>
        <begin position="27"/>
        <end position="58"/>
    </location>
</feature>
<dbReference type="AlphaFoldDB" id="A0A1V1FP71"/>
<organism evidence="2">
    <name type="scientific">Bovichtus argentinus</name>
    <dbReference type="NCBI Taxonomy" id="215379"/>
    <lineage>
        <taxon>Eukaryota</taxon>
        <taxon>Metazoa</taxon>
        <taxon>Chordata</taxon>
        <taxon>Craniata</taxon>
        <taxon>Vertebrata</taxon>
        <taxon>Euteleostomi</taxon>
        <taxon>Actinopterygii</taxon>
        <taxon>Neopterygii</taxon>
        <taxon>Teleostei</taxon>
        <taxon>Neoteleostei</taxon>
        <taxon>Acanthomorphata</taxon>
        <taxon>Eupercaria</taxon>
        <taxon>Perciformes</taxon>
        <taxon>Notothenioidei</taxon>
        <taxon>Bovichtidae</taxon>
        <taxon>Bovichtus</taxon>
    </lineage>
</organism>